<evidence type="ECO:0000313" key="2">
    <source>
        <dbReference type="EMBL" id="GAB92616.1"/>
    </source>
</evidence>
<sequence length="191" mass="19793">MSQIAYSSIPVWARSSVPADDSPADDPLPALSGRSYLLVGVGEGADDTLRRWTEVLPGGTACRVLSYPDTDRAGAALRAELAEARVGVRLVIAAPTGASLALRGVAVTAGLNDDEIHVASTGSGDIDVLCPHCRTVTTTSAGVDDVIDCRGCGRHLLIYYHVSRRSGTYLGFMVDAETATPADASAGGVHQ</sequence>
<feature type="domain" description="Dimethylamine monooxygenase subunit DmmA-like C-terminal" evidence="1">
    <location>
        <begin position="128"/>
        <end position="171"/>
    </location>
</feature>
<evidence type="ECO:0000313" key="3">
    <source>
        <dbReference type="Proteomes" id="UP000008363"/>
    </source>
</evidence>
<protein>
    <recommendedName>
        <fullName evidence="1">Dimethylamine monooxygenase subunit DmmA-like C-terminal domain-containing protein</fullName>
    </recommendedName>
</protein>
<dbReference type="EMBL" id="BAHC01000185">
    <property type="protein sequence ID" value="GAB92616.1"/>
    <property type="molecule type" value="Genomic_DNA"/>
</dbReference>
<gene>
    <name evidence="2" type="ORF">GORHZ_185_00320</name>
</gene>
<name>K6WFR6_9ACTN</name>
<accession>K6WFR6</accession>
<organism evidence="2 3">
    <name type="scientific">Gordonia rhizosphera NBRC 16068</name>
    <dbReference type="NCBI Taxonomy" id="1108045"/>
    <lineage>
        <taxon>Bacteria</taxon>
        <taxon>Bacillati</taxon>
        <taxon>Actinomycetota</taxon>
        <taxon>Actinomycetes</taxon>
        <taxon>Mycobacteriales</taxon>
        <taxon>Gordoniaceae</taxon>
        <taxon>Gordonia</taxon>
    </lineage>
</organism>
<proteinExistence type="predicted"/>
<dbReference type="Proteomes" id="UP000008363">
    <property type="component" value="Unassembled WGS sequence"/>
</dbReference>
<dbReference type="RefSeq" id="WP_006337292.1">
    <property type="nucleotide sequence ID" value="NZ_BAHC01000185.1"/>
</dbReference>
<dbReference type="eggNOG" id="ENOG5030T00">
    <property type="taxonomic scope" value="Bacteria"/>
</dbReference>
<comment type="caution">
    <text evidence="2">The sequence shown here is derived from an EMBL/GenBank/DDBJ whole genome shotgun (WGS) entry which is preliminary data.</text>
</comment>
<reference evidence="2 3" key="1">
    <citation type="submission" date="2012-08" db="EMBL/GenBank/DDBJ databases">
        <title>Whole genome shotgun sequence of Gordonia rhizosphera NBRC 16068.</title>
        <authorList>
            <person name="Takarada H."/>
            <person name="Isaki S."/>
            <person name="Hosoyama A."/>
            <person name="Tsuchikane K."/>
            <person name="Katsumata H."/>
            <person name="Baba S."/>
            <person name="Ohji S."/>
            <person name="Yamazaki S."/>
            <person name="Fujita N."/>
        </authorList>
    </citation>
    <scope>NUCLEOTIDE SEQUENCE [LARGE SCALE GENOMIC DNA]</scope>
    <source>
        <strain evidence="2 3">NBRC 16068</strain>
    </source>
</reference>
<dbReference type="Pfam" id="PF22289">
    <property type="entry name" value="DmmA-like_C"/>
    <property type="match status" value="1"/>
</dbReference>
<dbReference type="InterPro" id="IPR048037">
    <property type="entry name" value="DmmA-like_C"/>
</dbReference>
<evidence type="ECO:0000259" key="1">
    <source>
        <dbReference type="Pfam" id="PF22289"/>
    </source>
</evidence>
<keyword evidence="3" id="KW-1185">Reference proteome</keyword>
<dbReference type="NCBIfam" id="NF041259">
    <property type="entry name" value="mono_DmmA_fam"/>
    <property type="match status" value="1"/>
</dbReference>
<dbReference type="STRING" id="1108045.GORHZ_185_00320"/>
<dbReference type="OrthoDB" id="3579011at2"/>
<dbReference type="AlphaFoldDB" id="K6WFR6"/>